<keyword evidence="2" id="KW-1185">Reference proteome</keyword>
<evidence type="ECO:0000313" key="1">
    <source>
        <dbReference type="EMBL" id="KAK4494910.1"/>
    </source>
</evidence>
<dbReference type="EMBL" id="JAXOVC010000013">
    <property type="protein sequence ID" value="KAK4494910.1"/>
    <property type="molecule type" value="Genomic_DNA"/>
</dbReference>
<reference evidence="1 2" key="1">
    <citation type="journal article" date="2023" name="G3 (Bethesda)">
        <title>A chromosome-level genome assembly of Zasmidium syzygii isolated from banana leaves.</title>
        <authorList>
            <person name="van Westerhoven A.C."/>
            <person name="Mehrabi R."/>
            <person name="Talebi R."/>
            <person name="Steentjes M.B.F."/>
            <person name="Corcolon B."/>
            <person name="Chong P.A."/>
            <person name="Kema G.H.J."/>
            <person name="Seidl M.F."/>
        </authorList>
    </citation>
    <scope>NUCLEOTIDE SEQUENCE [LARGE SCALE GENOMIC DNA]</scope>
    <source>
        <strain evidence="1 2">P124</strain>
    </source>
</reference>
<comment type="caution">
    <text evidence="1">The sequence shown here is derived from an EMBL/GenBank/DDBJ whole genome shotgun (WGS) entry which is preliminary data.</text>
</comment>
<evidence type="ECO:0008006" key="3">
    <source>
        <dbReference type="Google" id="ProtNLM"/>
    </source>
</evidence>
<organism evidence="1 2">
    <name type="scientific">Zasmidium cellare</name>
    <name type="common">Wine cellar mold</name>
    <name type="synonym">Racodium cellare</name>
    <dbReference type="NCBI Taxonomy" id="395010"/>
    <lineage>
        <taxon>Eukaryota</taxon>
        <taxon>Fungi</taxon>
        <taxon>Dikarya</taxon>
        <taxon>Ascomycota</taxon>
        <taxon>Pezizomycotina</taxon>
        <taxon>Dothideomycetes</taxon>
        <taxon>Dothideomycetidae</taxon>
        <taxon>Mycosphaerellales</taxon>
        <taxon>Mycosphaerellaceae</taxon>
        <taxon>Zasmidium</taxon>
    </lineage>
</organism>
<name>A0ABR0E0G7_ZASCE</name>
<evidence type="ECO:0000313" key="2">
    <source>
        <dbReference type="Proteomes" id="UP001305779"/>
    </source>
</evidence>
<sequence length="247" mass="28015">MVSTRHQTKLARDAASASQVFQTAELLEMILLYVCEDSARTAFLSRRVNTFFKSTISGSVQLQQALCLRSAQPTSDKNASDIIINPIFDITDTPLTQLYIEIYNFGHHHVVSEDYDPLFTPLTPTVDIWCEDAILGMRAGPLLDMVLLGRGKKRICAEVYFRLRGRDGDMPEAVRVPVGFGERAWERVTVGDGGWRRITVRDVVERARRKLGEWYPEVYGGEERVEPSLDSELGFEIRDGGQDMRWV</sequence>
<dbReference type="Proteomes" id="UP001305779">
    <property type="component" value="Unassembled WGS sequence"/>
</dbReference>
<gene>
    <name evidence="1" type="ORF">PRZ48_014266</name>
</gene>
<protein>
    <recommendedName>
        <fullName evidence="3">F-box domain-containing protein</fullName>
    </recommendedName>
</protein>
<proteinExistence type="predicted"/>
<accession>A0ABR0E0G7</accession>